<comment type="caution">
    <text evidence="2">The sequence shown here is derived from an EMBL/GenBank/DDBJ whole genome shotgun (WGS) entry which is preliminary data.</text>
</comment>
<organism evidence="2 3">
    <name type="scientific">Haematococcus lacustris</name>
    <name type="common">Green alga</name>
    <name type="synonym">Haematococcus pluvialis</name>
    <dbReference type="NCBI Taxonomy" id="44745"/>
    <lineage>
        <taxon>Eukaryota</taxon>
        <taxon>Viridiplantae</taxon>
        <taxon>Chlorophyta</taxon>
        <taxon>core chlorophytes</taxon>
        <taxon>Chlorophyceae</taxon>
        <taxon>CS clade</taxon>
        <taxon>Chlamydomonadales</taxon>
        <taxon>Haematococcaceae</taxon>
        <taxon>Haematococcus</taxon>
    </lineage>
</organism>
<name>A0A699ZQ11_HAELA</name>
<evidence type="ECO:0000313" key="2">
    <source>
        <dbReference type="EMBL" id="GFH20814.1"/>
    </source>
</evidence>
<sequence length="126" mass="14448">MQAQQRQRKTKPGHQPQPPHVVLKGGQQVEEADDPIQPHHFITVDNLQLVLPYYYDFKCYVKQRWAGKCIVDLFAQEFPLLTPEYYTRAFAAGRLRVEGNQGGTLRACDVTLDTPLQVSCKPWPQP</sequence>
<feature type="compositionally biased region" description="Basic residues" evidence="1">
    <location>
        <begin position="1"/>
        <end position="12"/>
    </location>
</feature>
<dbReference type="Proteomes" id="UP000485058">
    <property type="component" value="Unassembled WGS sequence"/>
</dbReference>
<keyword evidence="3" id="KW-1185">Reference proteome</keyword>
<accession>A0A699ZQ11</accession>
<reference evidence="2 3" key="1">
    <citation type="submission" date="2020-02" db="EMBL/GenBank/DDBJ databases">
        <title>Draft genome sequence of Haematococcus lacustris strain NIES-144.</title>
        <authorList>
            <person name="Morimoto D."/>
            <person name="Nakagawa S."/>
            <person name="Yoshida T."/>
            <person name="Sawayama S."/>
        </authorList>
    </citation>
    <scope>NUCLEOTIDE SEQUENCE [LARGE SCALE GENOMIC DNA]</scope>
    <source>
        <strain evidence="2 3">NIES-144</strain>
    </source>
</reference>
<protein>
    <submittedName>
        <fullName evidence="2">PseudoU_synth_2 domain-containing protein</fullName>
    </submittedName>
</protein>
<dbReference type="AlphaFoldDB" id="A0A699ZQ11"/>
<proteinExistence type="predicted"/>
<dbReference type="EMBL" id="BLLF01001703">
    <property type="protein sequence ID" value="GFH20814.1"/>
    <property type="molecule type" value="Genomic_DNA"/>
</dbReference>
<feature type="region of interest" description="Disordered" evidence="1">
    <location>
        <begin position="1"/>
        <end position="29"/>
    </location>
</feature>
<evidence type="ECO:0000256" key="1">
    <source>
        <dbReference type="SAM" id="MobiDB-lite"/>
    </source>
</evidence>
<gene>
    <name evidence="2" type="ORF">HaLaN_18000</name>
</gene>
<evidence type="ECO:0000313" key="3">
    <source>
        <dbReference type="Proteomes" id="UP000485058"/>
    </source>
</evidence>